<protein>
    <submittedName>
        <fullName evidence="4">MG2 domain-containing protein</fullName>
    </submittedName>
</protein>
<dbReference type="InterPro" id="IPR013783">
    <property type="entry name" value="Ig-like_fold"/>
</dbReference>
<dbReference type="GO" id="GO:0004866">
    <property type="term" value="F:endopeptidase inhibitor activity"/>
    <property type="evidence" value="ECO:0007669"/>
    <property type="project" value="InterPro"/>
</dbReference>
<dbReference type="EMBL" id="CP094358">
    <property type="protein sequence ID" value="UOB16358.1"/>
    <property type="molecule type" value="Genomic_DNA"/>
</dbReference>
<evidence type="ECO:0000259" key="2">
    <source>
        <dbReference type="SMART" id="SM01359"/>
    </source>
</evidence>
<evidence type="ECO:0000256" key="1">
    <source>
        <dbReference type="ARBA" id="ARBA00010556"/>
    </source>
</evidence>
<dbReference type="Pfam" id="PF07703">
    <property type="entry name" value="A2M_BRD"/>
    <property type="match status" value="1"/>
</dbReference>
<feature type="domain" description="Alpha-2-macroglobulin" evidence="3">
    <location>
        <begin position="1244"/>
        <end position="1334"/>
    </location>
</feature>
<dbReference type="Pfam" id="PF01835">
    <property type="entry name" value="MG2"/>
    <property type="match status" value="1"/>
</dbReference>
<feature type="domain" description="Alpha-2-macroglobulin bait region" evidence="2">
    <location>
        <begin position="966"/>
        <end position="1106"/>
    </location>
</feature>
<dbReference type="Pfam" id="PF17973">
    <property type="entry name" value="bMG10"/>
    <property type="match status" value="1"/>
</dbReference>
<evidence type="ECO:0000259" key="3">
    <source>
        <dbReference type="SMART" id="SM01360"/>
    </source>
</evidence>
<keyword evidence="5" id="KW-1185">Reference proteome</keyword>
<dbReference type="InterPro" id="IPR001599">
    <property type="entry name" value="Macroglobln_a2"/>
</dbReference>
<dbReference type="SMART" id="SM01359">
    <property type="entry name" value="A2M_N_2"/>
    <property type="match status" value="1"/>
</dbReference>
<dbReference type="Gene3D" id="2.60.40.10">
    <property type="entry name" value="Immunoglobulins"/>
    <property type="match status" value="1"/>
</dbReference>
<proteinExistence type="inferred from homology"/>
<name>A0A9E7D0T5_9FLAO</name>
<sequence length="2011" mass="231027">MKKYLILAIAFILNIHLSQSQNNYSSLWEKVDNLEKEGLTKSALKIVEDIKAKASKEKEINQKIKALMYASKYALVLEEDAQLLIINNFKQEISDAKFPERNILHSILANLYWQYFQQNRWIIYNRTKTAVKVDKQDFRTWDLQTLFNETSYHFSRSLEKGLMLQQENLSKYDPLLETAKGSKIFRPTLYDFLSHQALQFYKTDENNITKPSYKFEIDNPEYLGEARNFSSLNITAKDTASLQLKALKIYQDLIKFHLNDKEPFALVDVDIDRLNFVKQHATFSGKETMLLKTLASSKNNFKSHEVSGLYDFEVATVLHNQGNTYDPVTNTENQWKRKEAVEICENVISKFPNSVGAEKCKVLKKQILQEELNIQAEAFIPVNKPSKVLVRYKNLSQLNFKLYKLSKSQVEKFNSFYRISDKQNFIKNLDNTSQWSASLKNENDYQLHTTELKIPELDNGFYLIYASPEKNGDNNFAYSIIQSTNLALVDKRDQNKATFQFINRNNGQPVTGMKIKISYKKTYNGNIFNKEYTTDKNGEIHILNSERYIDVNVYAKSKGDEAYFGPLYIYGSNPHTETKYPEAFLFTDRSIYRPGQTAFFKGIVVQKKEDSSVILENMPVTVTLRDANWQEIKTLSLKTNEFGSFYGEFIVPNSGLTGNFTLQATSKQVNLQGNTSIVVEEYKRPKFETKFNPVSDTYKINDNITIKGTATAYAGSNITNAKVVYRVHRKVQYPVWYYWSRPYFNSEPQEIAHGETTTNEKGEYEITFKALADKSIDEKNLPVFNYEVTADVTDINGETRSATTIVNVGYHALTASLSIPEKLDKDKKDHKIQVSTQNLNGQFVPAQVTVKIYKLNSPDKVLRPRPWAAPDYLAFTKEEFTQLFPHEAYNNENDFKKWEKGPLVFEKTFNTANEKEPALGNIKKWESGKYIAELNTTDKFGREVKDVQFTHLYSEKDKTAPDNQLFTITTDKNQYKTGEEVEIKLSSAAQNIFVTIDVEKDRKIVSTYVFNLSNSCEELKIPVNKNDLGGFAVHYSLAAFNTYQNGTLNISVPYPSAQLEIETVTFRDKLQPGQEETWSFKIKGPAGDKVTAEILAGMYDASLDQFLNHQWSFNPNYRLPYSSYNRFNANYSFDIERFQYHNNKRDDYTLPKQYYDHLNWFGLYFGNNLRLRGMATRKSMPAPAAMEMNGAVEVVEEEMAEVSFAKGDTVLANSEADGSGVKEEEQNASASFDGIQPRKNLQETAFFFPQLKTDEEGNVSFSFTTPEALTQWKLQLLAHTRNLETAVKAFTSVTQKELMVIPNAPRFLRQGDKITISSKISNLTDKALSGTATLQLFDALTGKPVDTKLANTNNNKDFSLAAQGNSSVSWTLQIPDDIQAVQYKVLAKAGSFSDGEQNTLPVLTNRMLVTETLHMWVGSGQTKTFTLDKLKNNNSTTLKHHQLTLEITSNPAWYAVQSLPYLMEYPFECNEQIFARYYANKLASHIANSNPRIKEVFDQWKNTEALLSNLEKNEELKSLLIEETPWLRDAHSESEQKKRIGLLFDLTKMSYELQNAKSKLMLSQMEDGAWPWFNGGYPSRFITQHIITGFGHLHHLNVEEFDGDTQQMIHKAVSYLDKAFVKEYEQMKEYAKDLNDDHLSYTQIHYLYMRSFFKEIPLPENVKEITSYYIKQAQKYWLNKNLYAKGQLALILYRSNDKNTAGKILRSLKENSITSQELGMYWKENTAGWFWYQAPIETQSLMIEAFSEIENDTNTIDKLRIWLLKNKQTNRWETTKATTEAVYALLLQGSDWLSVTDMVDVNVGKMKITPEKLEDVKVEAGTGYYKTSWAGAEVTPQMAQVTLTKKGTGIAWGGLYWQYFEDLDKITHADTPLKLSKKLFLKKNTDRGEELKAINNNTTLEVGDLVRVRIELKADREMEFVHMKDMRAAGLEPVNVLSQYKWQDGLGYYESTKDASTNFFFDYLPKGVFVFEYDLRINNAGNFSNGITTIQCMYAPEFTSHSEGVRINIEH</sequence>
<dbReference type="KEGG" id="fbm:MQE35_11490"/>
<dbReference type="PANTHER" id="PTHR40094:SF1">
    <property type="entry name" value="UBIQUITIN DOMAIN-CONTAINING PROTEIN"/>
    <property type="match status" value="1"/>
</dbReference>
<dbReference type="InterPro" id="IPR011625">
    <property type="entry name" value="A2M_N_BRD"/>
</dbReference>
<accession>A0A9E7D0T5</accession>
<dbReference type="Pfam" id="PF00207">
    <property type="entry name" value="A2M"/>
    <property type="match status" value="1"/>
</dbReference>
<gene>
    <name evidence="4" type="ORF">MQE35_11490</name>
</gene>
<dbReference type="Proteomes" id="UP000831290">
    <property type="component" value="Chromosome"/>
</dbReference>
<dbReference type="RefSeq" id="WP_255841534.1">
    <property type="nucleotide sequence ID" value="NZ_CP094358.1"/>
</dbReference>
<dbReference type="SMART" id="SM01360">
    <property type="entry name" value="A2M"/>
    <property type="match status" value="1"/>
</dbReference>
<dbReference type="Gene3D" id="2.60.40.1930">
    <property type="match status" value="1"/>
</dbReference>
<dbReference type="Gene3D" id="1.50.10.20">
    <property type="match status" value="1"/>
</dbReference>
<dbReference type="InterPro" id="IPR041246">
    <property type="entry name" value="Bact_MG10"/>
</dbReference>
<dbReference type="InterPro" id="IPR051802">
    <property type="entry name" value="YfhM-like"/>
</dbReference>
<dbReference type="PANTHER" id="PTHR40094">
    <property type="entry name" value="ALPHA-2-MACROGLOBULIN HOMOLOG"/>
    <property type="match status" value="1"/>
</dbReference>
<evidence type="ECO:0000313" key="4">
    <source>
        <dbReference type="EMBL" id="UOB16358.1"/>
    </source>
</evidence>
<dbReference type="SUPFAM" id="SSF48239">
    <property type="entry name" value="Terpenoid cyclases/Protein prenyltransferases"/>
    <property type="match status" value="1"/>
</dbReference>
<evidence type="ECO:0000313" key="5">
    <source>
        <dbReference type="Proteomes" id="UP000831290"/>
    </source>
</evidence>
<comment type="similarity">
    <text evidence="1">Belongs to the protease inhibitor I39 (alpha-2-macroglobulin) family. Bacterial alpha-2-macroglobulin subfamily.</text>
</comment>
<dbReference type="InterPro" id="IPR008930">
    <property type="entry name" value="Terpenoid_cyclase/PrenylTrfase"/>
</dbReference>
<reference evidence="4" key="1">
    <citation type="submission" date="2022-03" db="EMBL/GenBank/DDBJ databases">
        <title>Description of Abyssus ytuae gen. nov., sp. nov., a novel member of the family Flavobacteriaceae isolated from the sediment of Mariana Trench.</title>
        <authorList>
            <person name="Zhang J."/>
            <person name="Xu X."/>
        </authorList>
    </citation>
    <scope>NUCLEOTIDE SEQUENCE</scope>
    <source>
        <strain evidence="4">MT3330</strain>
    </source>
</reference>
<organism evidence="4 5">
    <name type="scientific">Abyssalbus ytuae</name>
    <dbReference type="NCBI Taxonomy" id="2926907"/>
    <lineage>
        <taxon>Bacteria</taxon>
        <taxon>Pseudomonadati</taxon>
        <taxon>Bacteroidota</taxon>
        <taxon>Flavobacteriia</taxon>
        <taxon>Flavobacteriales</taxon>
        <taxon>Flavobacteriaceae</taxon>
        <taxon>Abyssalbus</taxon>
    </lineage>
</organism>
<dbReference type="InterPro" id="IPR002890">
    <property type="entry name" value="MG2"/>
</dbReference>